<dbReference type="EMBL" id="MUBC01000039">
    <property type="protein sequence ID" value="ONM42995.1"/>
    <property type="molecule type" value="Genomic_DNA"/>
</dbReference>
<evidence type="ECO:0000313" key="1">
    <source>
        <dbReference type="EMBL" id="ONM42995.1"/>
    </source>
</evidence>
<dbReference type="STRING" id="254161.SAMN05216256_12530"/>
<name>A0A1S8DC31_9GAMM</name>
<dbReference type="Proteomes" id="UP000242847">
    <property type="component" value="Unassembled WGS sequence"/>
</dbReference>
<protein>
    <recommendedName>
        <fullName evidence="3">CRISPR-associated protein Csx10</fullName>
    </recommendedName>
</protein>
<evidence type="ECO:0000313" key="2">
    <source>
        <dbReference type="Proteomes" id="UP000242847"/>
    </source>
</evidence>
<organism evidence="1 2">
    <name type="scientific">Halopseudomonas pachastrellae</name>
    <dbReference type="NCBI Taxonomy" id="254161"/>
    <lineage>
        <taxon>Bacteria</taxon>
        <taxon>Pseudomonadati</taxon>
        <taxon>Pseudomonadota</taxon>
        <taxon>Gammaproteobacteria</taxon>
        <taxon>Pseudomonadales</taxon>
        <taxon>Pseudomonadaceae</taxon>
        <taxon>Halopseudomonas</taxon>
    </lineage>
</organism>
<comment type="caution">
    <text evidence="1">The sequence shown here is derived from an EMBL/GenBank/DDBJ whole genome shotgun (WGS) entry which is preliminary data.</text>
</comment>
<evidence type="ECO:0008006" key="3">
    <source>
        <dbReference type="Google" id="ProtNLM"/>
    </source>
</evidence>
<sequence length="512" mass="56256">MTTFNFEVELLQPVIISQQSATAGAHQSLDYLPGSLFLGLAASRLYAELPADQSWLLFHSGQVRFGDALPATNDQIAWPVPLCWHYLKGDSPIADGCFRADALFDPSVLSAEVDRQPVQLRGGYVCMDGVSVIPGRQYSMKTAIDRASAMAAEGQLFGYQALEAGQRFRFSLSTDGGLDETVIQKLVTSLTGPARLGRSRSAQFGKARVRVLPDAGPSPTRDSRENHELVLWLLSDMQLLNQGQPALQPLPELLGLPTGSRWLPERSFLRARRYSVWNAWRRHHDPERQVISRGSVLRYQLTAPLSEDQLATLEAGIGMHIEAGLGQVWVNPPMLLGSRPVFTAAREAAAAQEAIFAAPDTPLIRRLQQRVAARAGDLNGQQHAERLFAGLCARVRDARIWLAVAPAQPLESAPGRSQWGRLRELSNGFRNRPAELLVALVDEGSGVLRERSGWQTAFGPDPEATLGNWLRTQLEQLLAQGVALDRVVGHLAVLGLQPVWQRCCEGRQGERT</sequence>
<dbReference type="RefSeq" id="WP_083728525.1">
    <property type="nucleotide sequence ID" value="NZ_FOUD01000025.1"/>
</dbReference>
<keyword evidence="2" id="KW-1185">Reference proteome</keyword>
<dbReference type="AlphaFoldDB" id="A0A1S8DC31"/>
<gene>
    <name evidence="1" type="ORF">BXT89_15170</name>
</gene>
<accession>A0A1S8DC31</accession>
<proteinExistence type="predicted"/>
<dbReference type="OrthoDB" id="1016065at2"/>
<reference evidence="1 2" key="1">
    <citation type="submission" date="2017-01" db="EMBL/GenBank/DDBJ databases">
        <title>Draft genome sequence of Pseudomonas pachastrellae type strain CCUG 46540T from a deep sea.</title>
        <authorList>
            <person name="Gomila M."/>
            <person name="Mulet M."/>
            <person name="Lalucat J."/>
            <person name="Garcia-Valdes E."/>
        </authorList>
    </citation>
    <scope>NUCLEOTIDE SEQUENCE [LARGE SCALE GENOMIC DNA]</scope>
    <source>
        <strain evidence="1 2">CCUG 46540</strain>
    </source>
</reference>